<dbReference type="GO" id="GO:0006260">
    <property type="term" value="P:DNA replication"/>
    <property type="evidence" value="ECO:0007669"/>
    <property type="project" value="UniProtKB-KW"/>
</dbReference>
<evidence type="ECO:0000259" key="10">
    <source>
        <dbReference type="Pfam" id="PF03175"/>
    </source>
</evidence>
<keyword evidence="6" id="KW-0239">DNA-directed DNA polymerase</keyword>
<comment type="similarity">
    <text evidence="1">Belongs to the DNA polymerase type-B family.</text>
</comment>
<dbReference type="GO" id="GO:0003677">
    <property type="term" value="F:DNA binding"/>
    <property type="evidence" value="ECO:0007669"/>
    <property type="project" value="UniProtKB-KW"/>
</dbReference>
<feature type="region of interest" description="Disordered" evidence="9">
    <location>
        <begin position="121"/>
        <end position="140"/>
    </location>
</feature>
<reference evidence="11" key="1">
    <citation type="submission" date="2020-09" db="EMBL/GenBank/DDBJ databases">
        <title>Parvovirus dark matter in the feces of wild birds.</title>
        <authorList>
            <person name="Dai Z."/>
            <person name="Yang S."/>
            <person name="Zhang W."/>
        </authorList>
    </citation>
    <scope>NUCLEOTIDE SEQUENCE</scope>
    <source>
        <strain evidence="11">Dwb62par01</strain>
    </source>
</reference>
<feature type="domain" description="DNA-directed DNA polymerase family B mitochondria/virus" evidence="10">
    <location>
        <begin position="416"/>
        <end position="887"/>
    </location>
</feature>
<evidence type="ECO:0000256" key="4">
    <source>
        <dbReference type="ARBA" id="ARBA00022695"/>
    </source>
</evidence>
<dbReference type="GO" id="GO:0003887">
    <property type="term" value="F:DNA-directed DNA polymerase activity"/>
    <property type="evidence" value="ECO:0007669"/>
    <property type="project" value="UniProtKB-KW"/>
</dbReference>
<dbReference type="Gene3D" id="1.10.287.690">
    <property type="entry name" value="Helix hairpin bin"/>
    <property type="match status" value="1"/>
</dbReference>
<dbReference type="SUPFAM" id="SSF56672">
    <property type="entry name" value="DNA/RNA polymerases"/>
    <property type="match status" value="1"/>
</dbReference>
<dbReference type="GO" id="GO:0000166">
    <property type="term" value="F:nucleotide binding"/>
    <property type="evidence" value="ECO:0007669"/>
    <property type="project" value="InterPro"/>
</dbReference>
<protein>
    <recommendedName>
        <fullName evidence="2">DNA-directed DNA polymerase</fullName>
        <ecNumber evidence="2">2.7.7.7</ecNumber>
    </recommendedName>
</protein>
<dbReference type="Gene3D" id="3.30.1770.10">
    <property type="entry name" value="TPR 1 domain of DNA polymerase"/>
    <property type="match status" value="1"/>
</dbReference>
<keyword evidence="4" id="KW-0548">Nucleotidyltransferase</keyword>
<dbReference type="PANTHER" id="PTHR31511:SF12">
    <property type="entry name" value="RHO TERMINATION FACTOR N-TERMINAL DOMAIN-CONTAINING PROTEIN"/>
    <property type="match status" value="1"/>
</dbReference>
<dbReference type="EMBL" id="MW046473">
    <property type="protein sequence ID" value="QTE03902.1"/>
    <property type="molecule type" value="Genomic_DNA"/>
</dbReference>
<evidence type="ECO:0000256" key="2">
    <source>
        <dbReference type="ARBA" id="ARBA00012417"/>
    </source>
</evidence>
<evidence type="ECO:0000256" key="8">
    <source>
        <dbReference type="ARBA" id="ARBA00049244"/>
    </source>
</evidence>
<evidence type="ECO:0000256" key="3">
    <source>
        <dbReference type="ARBA" id="ARBA00022679"/>
    </source>
</evidence>
<dbReference type="EC" id="2.7.7.7" evidence="2"/>
<dbReference type="Pfam" id="PF03175">
    <property type="entry name" value="DNA_pol_B_2"/>
    <property type="match status" value="1"/>
</dbReference>
<name>A0A8A4XDJ9_9VIRU</name>
<evidence type="ECO:0000256" key="1">
    <source>
        <dbReference type="ARBA" id="ARBA00005755"/>
    </source>
</evidence>
<sequence>MAVQPDVDNPVFGYFVSTDFFEVTAYITNLLESHNCSISLILHSSGIFEKDGESRELHLPQNPPIILDPQMPEDIIYDTLQNQFYLCQEPEHYQNMEGSGWSFIPGTVRYWFKALPCQPNDGADDNNSNQNDDPEDNSTLPDVEYNYFLYNIVEYYARKQGESIPRLKILKFQYLKEYNRTANLGFTPDDFDITINLQDVAEYHADLNFLNIRIFSMRGNVLYAKKFSPDIDEWIDMYLNSYNRIALVLNLWSLFKKKYSQFFCMNCLKWKSKDGHTCEKKITTSKTDEVTIPDIPWDRHALVAYADFESYIEEGIYHHMSGWSCAIIDREHTIRSNKYMNITDLGPRDETLVKTFVQYLVKESMKFSCVQIVQTDECCICNKPFSHSDTIICGRNYINGKAGNHHEQCWLHPKNTMYVFFHNFRGYDSHFLIKELVANLNVLHLQASSMEKFNLISIMGWKQDENTREAFDVPYIRITFKDTYNFFTCSLAKCVSMIEDWRYTPEDARNSKGVFPYDWFNDPNKLWEKALPSAPWFNALTNQPVDPTPAFELWERKNFEYFSEFHDYYMNIDVLQLADAFEEFRRTCVAEFNTDPAHFQGAPGLTWYLGLCQNPKLFRIIKDKGVYMDIQNNIRGGMSQAMTRYCNVEDKPNESMFFLDVNSLYSKCMTYKMPGKYLYSKSDLPDNWRELYNENTNLTAIMVVDLVYPEHLHDRDWAYPLAPHKYNDRLCTTFKNREMYMVHAELLAFYLDRGLILEDFHYMYIFEQDYTLRDYVQSNIEKRRHTNSEVMKTLYKLLNNSLYGKTCENVNKYRHFDVIQDESLELESLEIIGRHFNADLSEATNVIPCGDQMLVELPVKEVRLNKPIQIGFTILEFAKREIYKFIAACQDYFGDKVVPLYTDTDSLLMWCDFNKPWLKFFAGPLKEFLDFEKAPDHWNVRTIDTDKQSGLWSPEAGGKEIVEYCGLRAKSYAYRFRDNTVVIKNKGIPKAAMIDKQDETPREKITIEHYKQALFNGAIFHVSQFNIRSLKHEVISKEEFKLGISANDLKRAVTKNRAISLPFGYKGEIWRHLVTDFDDDSLLDP</sequence>
<dbReference type="Gene3D" id="4.10.80.20">
    <property type="entry name" value="DNA polymerase, domain 5"/>
    <property type="match status" value="1"/>
</dbReference>
<dbReference type="Gene3D" id="3.90.1600.10">
    <property type="entry name" value="Palm domain of DNA polymerase"/>
    <property type="match status" value="2"/>
</dbReference>
<dbReference type="PANTHER" id="PTHR31511">
    <property type="entry name" value="PROTEIN CBG23764"/>
    <property type="match status" value="1"/>
</dbReference>
<organism evidence="11">
    <name type="scientific">Phylloscopus fuscatus densovirus</name>
    <dbReference type="NCBI Taxonomy" id="2794500"/>
    <lineage>
        <taxon>Viruses</taxon>
        <taxon>Monodnaviria</taxon>
        <taxon>Shotokuvirae</taxon>
        <taxon>Cossaviricota</taxon>
        <taxon>Quintoviricetes</taxon>
        <taxon>Piccovirales</taxon>
        <taxon>Parvoviridae</taxon>
        <taxon>Densovirinae</taxon>
    </lineage>
</organism>
<proteinExistence type="inferred from homology"/>
<evidence type="ECO:0000256" key="5">
    <source>
        <dbReference type="ARBA" id="ARBA00022705"/>
    </source>
</evidence>
<accession>A0A8A4XDJ9</accession>
<keyword evidence="3" id="KW-0808">Transferase</keyword>
<dbReference type="InterPro" id="IPR043502">
    <property type="entry name" value="DNA/RNA_pol_sf"/>
</dbReference>
<evidence type="ECO:0000256" key="6">
    <source>
        <dbReference type="ARBA" id="ARBA00022932"/>
    </source>
</evidence>
<keyword evidence="7" id="KW-0238">DNA-binding</keyword>
<dbReference type="InterPro" id="IPR012337">
    <property type="entry name" value="RNaseH-like_sf"/>
</dbReference>
<evidence type="ECO:0000256" key="9">
    <source>
        <dbReference type="SAM" id="MobiDB-lite"/>
    </source>
</evidence>
<keyword evidence="5" id="KW-0235">DNA replication</keyword>
<dbReference type="InterPro" id="IPR023211">
    <property type="entry name" value="DNA_pol_palm_dom_sf"/>
</dbReference>
<evidence type="ECO:0000313" key="11">
    <source>
        <dbReference type="EMBL" id="QTE03902.1"/>
    </source>
</evidence>
<dbReference type="InterPro" id="IPR004868">
    <property type="entry name" value="DNA-dir_DNA_pol_B_mt/vir"/>
</dbReference>
<evidence type="ECO:0000256" key="7">
    <source>
        <dbReference type="ARBA" id="ARBA00023125"/>
    </source>
</evidence>
<dbReference type="SUPFAM" id="SSF53098">
    <property type="entry name" value="Ribonuclease H-like"/>
    <property type="match status" value="1"/>
</dbReference>
<comment type="catalytic activity">
    <reaction evidence="8">
        <text>DNA(n) + a 2'-deoxyribonucleoside 5'-triphosphate = DNA(n+1) + diphosphate</text>
        <dbReference type="Rhea" id="RHEA:22508"/>
        <dbReference type="Rhea" id="RHEA-COMP:17339"/>
        <dbReference type="Rhea" id="RHEA-COMP:17340"/>
        <dbReference type="ChEBI" id="CHEBI:33019"/>
        <dbReference type="ChEBI" id="CHEBI:61560"/>
        <dbReference type="ChEBI" id="CHEBI:173112"/>
        <dbReference type="EC" id="2.7.7.7"/>
    </reaction>
</comment>